<keyword evidence="3" id="KW-1185">Reference proteome</keyword>
<evidence type="ECO:0000313" key="3">
    <source>
        <dbReference type="Proteomes" id="UP001280121"/>
    </source>
</evidence>
<evidence type="ECO:0000259" key="1">
    <source>
        <dbReference type="Pfam" id="PF03372"/>
    </source>
</evidence>
<accession>A0AAD9XRR5</accession>
<dbReference type="EMBL" id="JANJYI010000001">
    <property type="protein sequence ID" value="KAK2664579.1"/>
    <property type="molecule type" value="Genomic_DNA"/>
</dbReference>
<dbReference type="PANTHER" id="PTHR33710">
    <property type="entry name" value="BNAC02G09200D PROTEIN"/>
    <property type="match status" value="1"/>
</dbReference>
<dbReference type="SUPFAM" id="SSF56219">
    <property type="entry name" value="DNase I-like"/>
    <property type="match status" value="1"/>
</dbReference>
<protein>
    <recommendedName>
        <fullName evidence="1">Endonuclease/exonuclease/phosphatase domain-containing protein</fullName>
    </recommendedName>
</protein>
<organism evidence="2 3">
    <name type="scientific">Dipteronia dyeriana</name>
    <dbReference type="NCBI Taxonomy" id="168575"/>
    <lineage>
        <taxon>Eukaryota</taxon>
        <taxon>Viridiplantae</taxon>
        <taxon>Streptophyta</taxon>
        <taxon>Embryophyta</taxon>
        <taxon>Tracheophyta</taxon>
        <taxon>Spermatophyta</taxon>
        <taxon>Magnoliopsida</taxon>
        <taxon>eudicotyledons</taxon>
        <taxon>Gunneridae</taxon>
        <taxon>Pentapetalae</taxon>
        <taxon>rosids</taxon>
        <taxon>malvids</taxon>
        <taxon>Sapindales</taxon>
        <taxon>Sapindaceae</taxon>
        <taxon>Hippocastanoideae</taxon>
        <taxon>Acereae</taxon>
        <taxon>Dipteronia</taxon>
    </lineage>
</organism>
<dbReference type="InterPro" id="IPR036691">
    <property type="entry name" value="Endo/exonu/phosph_ase_sf"/>
</dbReference>
<comment type="caution">
    <text evidence="2">The sequence shown here is derived from an EMBL/GenBank/DDBJ whole genome shotgun (WGS) entry which is preliminary data.</text>
</comment>
<dbReference type="InterPro" id="IPR005135">
    <property type="entry name" value="Endo/exonuclease/phosphatase"/>
</dbReference>
<name>A0AAD9XRR5_9ROSI</name>
<sequence length="213" mass="24714">MELEGLYLRNRVTGNAGRGEDHRHDIVFLIETIFDHHVMEGFRVKLGFDAKLVVDRDGNSGGLCLFWKGCVDVSLLFFSRFHIDYVVILDNNKWWRRTGFNGYPVAAQRHHGWTLLRRLAGMSSLSWLVGGDFNEIASLFEKLGVVTMQEPLLNPFRSVLVEYGLKDLSFTGTNFTWTNRCESSDLVQEWLDRCVSNLDWRQIFPCYMVKRLD</sequence>
<dbReference type="Gene3D" id="3.60.10.10">
    <property type="entry name" value="Endonuclease/exonuclease/phosphatase"/>
    <property type="match status" value="1"/>
</dbReference>
<reference evidence="2" key="1">
    <citation type="journal article" date="2023" name="Plant J.">
        <title>Genome sequences and population genomics provide insights into the demographic history, inbreeding, and mutation load of two 'living fossil' tree species of Dipteronia.</title>
        <authorList>
            <person name="Feng Y."/>
            <person name="Comes H.P."/>
            <person name="Chen J."/>
            <person name="Zhu S."/>
            <person name="Lu R."/>
            <person name="Zhang X."/>
            <person name="Li P."/>
            <person name="Qiu J."/>
            <person name="Olsen K.M."/>
            <person name="Qiu Y."/>
        </authorList>
    </citation>
    <scope>NUCLEOTIDE SEQUENCE</scope>
    <source>
        <strain evidence="2">KIB01</strain>
    </source>
</reference>
<proteinExistence type="predicted"/>
<dbReference type="Proteomes" id="UP001280121">
    <property type="component" value="Unassembled WGS sequence"/>
</dbReference>
<gene>
    <name evidence="2" type="ORF">Ddye_003153</name>
</gene>
<dbReference type="PANTHER" id="PTHR33710:SF71">
    <property type="entry name" value="ENDONUCLEASE_EXONUCLEASE_PHOSPHATASE DOMAIN-CONTAINING PROTEIN"/>
    <property type="match status" value="1"/>
</dbReference>
<dbReference type="AlphaFoldDB" id="A0AAD9XRR5"/>
<feature type="domain" description="Endonuclease/exonuclease/phosphatase" evidence="1">
    <location>
        <begin position="22"/>
        <end position="164"/>
    </location>
</feature>
<evidence type="ECO:0000313" key="2">
    <source>
        <dbReference type="EMBL" id="KAK2664579.1"/>
    </source>
</evidence>
<dbReference type="Pfam" id="PF03372">
    <property type="entry name" value="Exo_endo_phos"/>
    <property type="match status" value="1"/>
</dbReference>
<dbReference type="GO" id="GO:0003824">
    <property type="term" value="F:catalytic activity"/>
    <property type="evidence" value="ECO:0007669"/>
    <property type="project" value="InterPro"/>
</dbReference>